<sequence length="157" mass="17117">MRVRADEHIAPAIVQAIGEIAASDGFELTSVLVEGFGGSTDVHWITAFAKDGGHAILTADTDFLKQPPQVQAVERTGLKVIHLPSGWANASRAIQAGHLMIWWRRIEEQLSAMKPRECFTTPFSVNDAAPLRKVAIDFQAMGKKAKKANRVGRSASR</sequence>
<name>A0A6I4TFE9_9SPHN</name>
<keyword evidence="3" id="KW-1185">Reference proteome</keyword>
<gene>
    <name evidence="2" type="ORF">GRI40_08990</name>
</gene>
<organism evidence="2 3">
    <name type="scientific">Tsuneonella aeria</name>
    <dbReference type="NCBI Taxonomy" id="1837929"/>
    <lineage>
        <taxon>Bacteria</taxon>
        <taxon>Pseudomonadati</taxon>
        <taxon>Pseudomonadota</taxon>
        <taxon>Alphaproteobacteria</taxon>
        <taxon>Sphingomonadales</taxon>
        <taxon>Erythrobacteraceae</taxon>
        <taxon>Tsuneonella</taxon>
    </lineage>
</organism>
<dbReference type="Proteomes" id="UP000439522">
    <property type="component" value="Unassembled WGS sequence"/>
</dbReference>
<comment type="caution">
    <text evidence="2">The sequence shown here is derived from an EMBL/GenBank/DDBJ whole genome shotgun (WGS) entry which is preliminary data.</text>
</comment>
<feature type="domain" description="VapC45 PIN like" evidence="1">
    <location>
        <begin position="1"/>
        <end position="84"/>
    </location>
</feature>
<evidence type="ECO:0000259" key="1">
    <source>
        <dbReference type="Pfam" id="PF18478"/>
    </source>
</evidence>
<dbReference type="InterPro" id="IPR041375">
    <property type="entry name" value="VapC45_PIN-like"/>
</dbReference>
<reference evidence="2 3" key="1">
    <citation type="submission" date="2019-12" db="EMBL/GenBank/DDBJ databases">
        <title>Genomic-based taxomic classification of the family Erythrobacteraceae.</title>
        <authorList>
            <person name="Xu L."/>
        </authorList>
    </citation>
    <scope>NUCLEOTIDE SEQUENCE [LARGE SCALE GENOMIC DNA]</scope>
    <source>
        <strain evidence="2 3">100921-2</strain>
    </source>
</reference>
<evidence type="ECO:0000313" key="2">
    <source>
        <dbReference type="EMBL" id="MXO75347.1"/>
    </source>
</evidence>
<proteinExistence type="predicted"/>
<accession>A0A6I4TFE9</accession>
<dbReference type="AlphaFoldDB" id="A0A6I4TFE9"/>
<dbReference type="Pfam" id="PF18478">
    <property type="entry name" value="PIN_10"/>
    <property type="match status" value="1"/>
</dbReference>
<evidence type="ECO:0000313" key="3">
    <source>
        <dbReference type="Proteomes" id="UP000439522"/>
    </source>
</evidence>
<protein>
    <recommendedName>
        <fullName evidence="1">VapC45 PIN like domain-containing protein</fullName>
    </recommendedName>
</protein>
<dbReference type="EMBL" id="WTZA01000001">
    <property type="protein sequence ID" value="MXO75347.1"/>
    <property type="molecule type" value="Genomic_DNA"/>
</dbReference>
<dbReference type="OrthoDB" id="7572575at2"/>
<dbReference type="RefSeq" id="WP_160610997.1">
    <property type="nucleotide sequence ID" value="NZ_WTZA01000001.1"/>
</dbReference>